<reference evidence="1" key="2">
    <citation type="journal article" date="2022" name="New Phytol.">
        <title>Evolutionary transition to the ectomycorrhizal habit in the genomes of a hyperdiverse lineage of mushroom-forming fungi.</title>
        <authorList>
            <person name="Looney B."/>
            <person name="Miyauchi S."/>
            <person name="Morin E."/>
            <person name="Drula E."/>
            <person name="Courty P.E."/>
            <person name="Kohler A."/>
            <person name="Kuo A."/>
            <person name="LaButti K."/>
            <person name="Pangilinan J."/>
            <person name="Lipzen A."/>
            <person name="Riley R."/>
            <person name="Andreopoulos W."/>
            <person name="He G."/>
            <person name="Johnson J."/>
            <person name="Nolan M."/>
            <person name="Tritt A."/>
            <person name="Barry K.W."/>
            <person name="Grigoriev I.V."/>
            <person name="Nagy L.G."/>
            <person name="Hibbett D."/>
            <person name="Henrissat B."/>
            <person name="Matheny P.B."/>
            <person name="Labbe J."/>
            <person name="Martin F.M."/>
        </authorList>
    </citation>
    <scope>NUCLEOTIDE SEQUENCE</scope>
    <source>
        <strain evidence="1">HHB10654</strain>
    </source>
</reference>
<sequence>MSASVAHLTNDLILSSVPSETHLTSYSTSASSNRSKESLRSLFVSLSPPLTPNRISDAIQALQSYDSGHAQGAGVRALDEEDANLRDAIIGRLMAGLYASALDTFLSEASDAETEAEWWADVERSRLSVGYHLVQTLPSRLVNLAQNVLRVLNSQNRSFTPSILTISSLRNILDEKNTGRPNALSASLFPHLHTHPHLLPLSQLTVNLRPFSLSSRPSENHVFSAVSRIQATISDVFHHLLAIITFPIELTRQECNLKRRELERVRDARAEALGELTSQRDALADALHHQSEVSVDERGSFLQTLNQIIAGQTDEDLTQIGPEPSILEALTMTSAHVLPLHISQHKDHLRSQSLTRPSRLTLLWPRLVLLPPLTLLLVREAIASQDSLIAMAQDALATVKGFWRGWLVEPIADIVKTVRTGGDQGMIVQKESIDADLQSLERMALSLAKDKLGYGEAQLQELTLKLRTGDLTPILQIYEQDIRSPFKSAVGGTLLRSVFVQVQKAKVDIDQALAGIDKLLKSQELTFAFVGVAPALAIVYVSAGSLRALWSGGRGKGRYGGRKRQTAAWLAMRRIERLLVSQPHSAASATRAGISPLTSGLLLLSVSSLRKYAETSLPARSRLREGFLEDVGDLEDPGLGRDEKIRVVQRMWRSWGSALGWDKGGGSIDRAH</sequence>
<name>A0ACB8SK74_9AGAM</name>
<accession>A0ACB8SK74</accession>
<evidence type="ECO:0000313" key="2">
    <source>
        <dbReference type="Proteomes" id="UP000814140"/>
    </source>
</evidence>
<comment type="caution">
    <text evidence="1">The sequence shown here is derived from an EMBL/GenBank/DDBJ whole genome shotgun (WGS) entry which is preliminary data.</text>
</comment>
<evidence type="ECO:0000313" key="1">
    <source>
        <dbReference type="EMBL" id="KAI0056106.1"/>
    </source>
</evidence>
<dbReference type="Proteomes" id="UP000814140">
    <property type="component" value="Unassembled WGS sequence"/>
</dbReference>
<proteinExistence type="predicted"/>
<organism evidence="1 2">
    <name type="scientific">Artomyces pyxidatus</name>
    <dbReference type="NCBI Taxonomy" id="48021"/>
    <lineage>
        <taxon>Eukaryota</taxon>
        <taxon>Fungi</taxon>
        <taxon>Dikarya</taxon>
        <taxon>Basidiomycota</taxon>
        <taxon>Agaricomycotina</taxon>
        <taxon>Agaricomycetes</taxon>
        <taxon>Russulales</taxon>
        <taxon>Auriscalpiaceae</taxon>
        <taxon>Artomyces</taxon>
    </lineage>
</organism>
<protein>
    <submittedName>
        <fullName evidence="1">NCA2-domain-containing protein</fullName>
    </submittedName>
</protein>
<reference evidence="1" key="1">
    <citation type="submission" date="2021-03" db="EMBL/GenBank/DDBJ databases">
        <authorList>
            <consortium name="DOE Joint Genome Institute"/>
            <person name="Ahrendt S."/>
            <person name="Looney B.P."/>
            <person name="Miyauchi S."/>
            <person name="Morin E."/>
            <person name="Drula E."/>
            <person name="Courty P.E."/>
            <person name="Chicoki N."/>
            <person name="Fauchery L."/>
            <person name="Kohler A."/>
            <person name="Kuo A."/>
            <person name="Labutti K."/>
            <person name="Pangilinan J."/>
            <person name="Lipzen A."/>
            <person name="Riley R."/>
            <person name="Andreopoulos W."/>
            <person name="He G."/>
            <person name="Johnson J."/>
            <person name="Barry K.W."/>
            <person name="Grigoriev I.V."/>
            <person name="Nagy L."/>
            <person name="Hibbett D."/>
            <person name="Henrissat B."/>
            <person name="Matheny P.B."/>
            <person name="Labbe J."/>
            <person name="Martin F."/>
        </authorList>
    </citation>
    <scope>NUCLEOTIDE SEQUENCE</scope>
    <source>
        <strain evidence="1">HHB10654</strain>
    </source>
</reference>
<dbReference type="EMBL" id="MU277271">
    <property type="protein sequence ID" value="KAI0056106.1"/>
    <property type="molecule type" value="Genomic_DNA"/>
</dbReference>
<keyword evidence="2" id="KW-1185">Reference proteome</keyword>
<gene>
    <name evidence="1" type="ORF">BV25DRAFT_1651404</name>
</gene>